<feature type="transmembrane region" description="Helical" evidence="2">
    <location>
        <begin position="6"/>
        <end position="23"/>
    </location>
</feature>
<evidence type="ECO:0000313" key="4">
    <source>
        <dbReference type="EMBL" id="KAH9376595.1"/>
    </source>
</evidence>
<organism evidence="4 5">
    <name type="scientific">Haemaphysalis longicornis</name>
    <name type="common">Bush tick</name>
    <dbReference type="NCBI Taxonomy" id="44386"/>
    <lineage>
        <taxon>Eukaryota</taxon>
        <taxon>Metazoa</taxon>
        <taxon>Ecdysozoa</taxon>
        <taxon>Arthropoda</taxon>
        <taxon>Chelicerata</taxon>
        <taxon>Arachnida</taxon>
        <taxon>Acari</taxon>
        <taxon>Parasitiformes</taxon>
        <taxon>Ixodida</taxon>
        <taxon>Ixodoidea</taxon>
        <taxon>Ixodidae</taxon>
        <taxon>Haemaphysalinae</taxon>
        <taxon>Haemaphysalis</taxon>
    </lineage>
</organism>
<feature type="compositionally biased region" description="Acidic residues" evidence="1">
    <location>
        <begin position="137"/>
        <end position="148"/>
    </location>
</feature>
<keyword evidence="2" id="KW-1133">Transmembrane helix</keyword>
<dbReference type="SMART" id="SM00494">
    <property type="entry name" value="ChtBD2"/>
    <property type="match status" value="1"/>
</dbReference>
<dbReference type="PROSITE" id="PS50940">
    <property type="entry name" value="CHIT_BIND_II"/>
    <property type="match status" value="1"/>
</dbReference>
<keyword evidence="2" id="KW-0472">Membrane</keyword>
<dbReference type="GO" id="GO:0005576">
    <property type="term" value="C:extracellular region"/>
    <property type="evidence" value="ECO:0007669"/>
    <property type="project" value="InterPro"/>
</dbReference>
<evidence type="ECO:0000313" key="5">
    <source>
        <dbReference type="Proteomes" id="UP000821853"/>
    </source>
</evidence>
<dbReference type="InterPro" id="IPR036508">
    <property type="entry name" value="Chitin-bd_dom_sf"/>
</dbReference>
<feature type="domain" description="Chitin-binding type-2" evidence="3">
    <location>
        <begin position="46"/>
        <end position="106"/>
    </location>
</feature>
<evidence type="ECO:0000259" key="3">
    <source>
        <dbReference type="PROSITE" id="PS50940"/>
    </source>
</evidence>
<accession>A0A9J6GMH7</accession>
<dbReference type="OrthoDB" id="6514180at2759"/>
<keyword evidence="5" id="KW-1185">Reference proteome</keyword>
<evidence type="ECO:0000256" key="2">
    <source>
        <dbReference type="SAM" id="Phobius"/>
    </source>
</evidence>
<proteinExistence type="predicted"/>
<dbReference type="SUPFAM" id="SSF57625">
    <property type="entry name" value="Invertebrate chitin-binding proteins"/>
    <property type="match status" value="1"/>
</dbReference>
<name>A0A9J6GMH7_HAELO</name>
<keyword evidence="2" id="KW-0812">Transmembrane</keyword>
<sequence length="148" mass="15138">MVSVKVVVVVVMVVVVCSVVVQGKSKGGKAKGAFDFSSFLNPPAASVDCPAKVAKGAVVKVADPDDCGKYSLCMATFSTKLDCPPLQHFSKDANECLPQEVAGCDPAFAAPAEPEPEAEQPPAEETAAEAEPATAEEVADDVAAEAEA</sequence>
<dbReference type="Proteomes" id="UP000821853">
    <property type="component" value="Unassembled WGS sequence"/>
</dbReference>
<feature type="region of interest" description="Disordered" evidence="1">
    <location>
        <begin position="107"/>
        <end position="148"/>
    </location>
</feature>
<protein>
    <recommendedName>
        <fullName evidence="3">Chitin-binding type-2 domain-containing protein</fullName>
    </recommendedName>
</protein>
<gene>
    <name evidence="4" type="ORF">HPB48_005806</name>
</gene>
<dbReference type="Pfam" id="PF01607">
    <property type="entry name" value="CBM_14"/>
    <property type="match status" value="1"/>
</dbReference>
<feature type="compositionally biased region" description="Low complexity" evidence="1">
    <location>
        <begin position="120"/>
        <end position="136"/>
    </location>
</feature>
<dbReference type="AlphaFoldDB" id="A0A9J6GMH7"/>
<reference evidence="4 5" key="1">
    <citation type="journal article" date="2020" name="Cell">
        <title>Large-Scale Comparative Analyses of Tick Genomes Elucidate Their Genetic Diversity and Vector Capacities.</title>
        <authorList>
            <consortium name="Tick Genome and Microbiome Consortium (TIGMIC)"/>
            <person name="Jia N."/>
            <person name="Wang J."/>
            <person name="Shi W."/>
            <person name="Du L."/>
            <person name="Sun Y."/>
            <person name="Zhan W."/>
            <person name="Jiang J.F."/>
            <person name="Wang Q."/>
            <person name="Zhang B."/>
            <person name="Ji P."/>
            <person name="Bell-Sakyi L."/>
            <person name="Cui X.M."/>
            <person name="Yuan T.T."/>
            <person name="Jiang B.G."/>
            <person name="Yang W.F."/>
            <person name="Lam T.T."/>
            <person name="Chang Q.C."/>
            <person name="Ding S.J."/>
            <person name="Wang X.J."/>
            <person name="Zhu J.G."/>
            <person name="Ruan X.D."/>
            <person name="Zhao L."/>
            <person name="Wei J.T."/>
            <person name="Ye R.Z."/>
            <person name="Que T.C."/>
            <person name="Du C.H."/>
            <person name="Zhou Y.H."/>
            <person name="Cheng J.X."/>
            <person name="Dai P.F."/>
            <person name="Guo W.B."/>
            <person name="Han X.H."/>
            <person name="Huang E.J."/>
            <person name="Li L.F."/>
            <person name="Wei W."/>
            <person name="Gao Y.C."/>
            <person name="Liu J.Z."/>
            <person name="Shao H.Z."/>
            <person name="Wang X."/>
            <person name="Wang C.C."/>
            <person name="Yang T.C."/>
            <person name="Huo Q.B."/>
            <person name="Li W."/>
            <person name="Chen H.Y."/>
            <person name="Chen S.E."/>
            <person name="Zhou L.G."/>
            <person name="Ni X.B."/>
            <person name="Tian J.H."/>
            <person name="Sheng Y."/>
            <person name="Liu T."/>
            <person name="Pan Y.S."/>
            <person name="Xia L.Y."/>
            <person name="Li J."/>
            <person name="Zhao F."/>
            <person name="Cao W.C."/>
        </authorList>
    </citation>
    <scope>NUCLEOTIDE SEQUENCE [LARGE SCALE GENOMIC DNA]</scope>
    <source>
        <strain evidence="4">HaeL-2018</strain>
    </source>
</reference>
<comment type="caution">
    <text evidence="4">The sequence shown here is derived from an EMBL/GenBank/DDBJ whole genome shotgun (WGS) entry which is preliminary data.</text>
</comment>
<evidence type="ECO:0000256" key="1">
    <source>
        <dbReference type="SAM" id="MobiDB-lite"/>
    </source>
</evidence>
<dbReference type="EMBL" id="JABSTR010000008">
    <property type="protein sequence ID" value="KAH9376595.1"/>
    <property type="molecule type" value="Genomic_DNA"/>
</dbReference>
<dbReference type="Gene3D" id="2.170.140.10">
    <property type="entry name" value="Chitin binding domain"/>
    <property type="match status" value="1"/>
</dbReference>
<dbReference type="InterPro" id="IPR002557">
    <property type="entry name" value="Chitin-bd_dom"/>
</dbReference>
<dbReference type="GO" id="GO:0008061">
    <property type="term" value="F:chitin binding"/>
    <property type="evidence" value="ECO:0007669"/>
    <property type="project" value="InterPro"/>
</dbReference>
<dbReference type="VEuPathDB" id="VectorBase:HLOH_045788"/>